<dbReference type="AlphaFoldDB" id="A0A0S2M0I7"/>
<dbReference type="EMBL" id="CP013200">
    <property type="protein sequence ID" value="ALO67285.1"/>
    <property type="molecule type" value="Genomic_DNA"/>
</dbReference>
<evidence type="ECO:0000313" key="3">
    <source>
        <dbReference type="Proteomes" id="UP000059574"/>
    </source>
</evidence>
<proteinExistence type="predicted"/>
<dbReference type="InterPro" id="IPR004147">
    <property type="entry name" value="ABC1_dom"/>
</dbReference>
<accession>A0A0S2M0I7</accession>
<organism evidence="2 3">
    <name type="scientific">Arthrobacter alpinus</name>
    <dbReference type="NCBI Taxonomy" id="656366"/>
    <lineage>
        <taxon>Bacteria</taxon>
        <taxon>Bacillati</taxon>
        <taxon>Actinomycetota</taxon>
        <taxon>Actinomycetes</taxon>
        <taxon>Micrococcales</taxon>
        <taxon>Micrococcaceae</taxon>
        <taxon>Arthrobacter</taxon>
    </lineage>
</organism>
<protein>
    <recommendedName>
        <fullName evidence="1">ABC1 atypical kinase-like domain-containing protein</fullName>
    </recommendedName>
</protein>
<sequence>MEPVPTDVIFALVEQELGASPNAVFIVFDGAPLVSTSLGEAHAPTLWDGTDVVVKVRRRGHVRHNPSCRTGRPL</sequence>
<name>A0A0S2M0I7_9MICC</name>
<evidence type="ECO:0000259" key="1">
    <source>
        <dbReference type="Pfam" id="PF03109"/>
    </source>
</evidence>
<gene>
    <name evidence="2" type="ORF">AS189_13215</name>
</gene>
<reference evidence="2 3" key="2">
    <citation type="journal article" date="2016" name="J. Biotechnol.">
        <title>Complete genome sequence of Arthrobacter alpinus ERGS4:06, a yellow pigmented bacterium tolerant to cold and radiations isolated from Sikkim Himalaya.</title>
        <authorList>
            <person name="Kumar R."/>
            <person name="Singh D."/>
            <person name="Swarnkar M.K."/>
            <person name="Singh A.K."/>
            <person name="Kumar S."/>
        </authorList>
    </citation>
    <scope>NUCLEOTIDE SEQUENCE [LARGE SCALE GENOMIC DNA]</scope>
    <source>
        <strain evidence="2 3">ERGS4:06</strain>
    </source>
</reference>
<dbReference type="Pfam" id="PF03109">
    <property type="entry name" value="ABC1"/>
    <property type="match status" value="1"/>
</dbReference>
<evidence type="ECO:0000313" key="2">
    <source>
        <dbReference type="EMBL" id="ALO67285.1"/>
    </source>
</evidence>
<dbReference type="Proteomes" id="UP000059574">
    <property type="component" value="Chromosome"/>
</dbReference>
<reference evidence="3" key="1">
    <citation type="submission" date="2015-11" db="EMBL/GenBank/DDBJ databases">
        <authorList>
            <person name="Kumar R."/>
            <person name="Singh D."/>
            <person name="Swarnkar M.K."/>
            <person name="Singh A.K."/>
            <person name="Kumar S."/>
        </authorList>
    </citation>
    <scope>NUCLEOTIDE SEQUENCE [LARGE SCALE GENOMIC DNA]</scope>
    <source>
        <strain evidence="3">ERGS4:06</strain>
    </source>
</reference>
<feature type="domain" description="ABC1 atypical kinase-like" evidence="1">
    <location>
        <begin position="2"/>
        <end position="60"/>
    </location>
</feature>